<reference evidence="2" key="1">
    <citation type="journal article" date="2023" name="G3 (Bethesda)">
        <title>Genome assembly and association tests identify interacting loci associated with vigor, precocity, and sex in interspecific pistachio rootstocks.</title>
        <authorList>
            <person name="Palmer W."/>
            <person name="Jacygrad E."/>
            <person name="Sagayaradj S."/>
            <person name="Cavanaugh K."/>
            <person name="Han R."/>
            <person name="Bertier L."/>
            <person name="Beede B."/>
            <person name="Kafkas S."/>
            <person name="Golino D."/>
            <person name="Preece J."/>
            <person name="Michelmore R."/>
        </authorList>
    </citation>
    <scope>NUCLEOTIDE SEQUENCE [LARGE SCALE GENOMIC DNA]</scope>
</reference>
<accession>A0ACC0Z5M2</accession>
<evidence type="ECO:0000313" key="1">
    <source>
        <dbReference type="EMBL" id="KAJ0046470.1"/>
    </source>
</evidence>
<protein>
    <submittedName>
        <fullName evidence="1">Uncharacterized protein</fullName>
    </submittedName>
</protein>
<proteinExistence type="predicted"/>
<keyword evidence="2" id="KW-1185">Reference proteome</keyword>
<gene>
    <name evidence="1" type="ORF">Pint_04288</name>
</gene>
<comment type="caution">
    <text evidence="1">The sequence shown here is derived from an EMBL/GenBank/DDBJ whole genome shotgun (WGS) entry which is preliminary data.</text>
</comment>
<organism evidence="1 2">
    <name type="scientific">Pistacia integerrima</name>
    <dbReference type="NCBI Taxonomy" id="434235"/>
    <lineage>
        <taxon>Eukaryota</taxon>
        <taxon>Viridiplantae</taxon>
        <taxon>Streptophyta</taxon>
        <taxon>Embryophyta</taxon>
        <taxon>Tracheophyta</taxon>
        <taxon>Spermatophyta</taxon>
        <taxon>Magnoliopsida</taxon>
        <taxon>eudicotyledons</taxon>
        <taxon>Gunneridae</taxon>
        <taxon>Pentapetalae</taxon>
        <taxon>rosids</taxon>
        <taxon>malvids</taxon>
        <taxon>Sapindales</taxon>
        <taxon>Anacardiaceae</taxon>
        <taxon>Pistacia</taxon>
    </lineage>
</organism>
<sequence length="170" mass="19688">MAEKIYVQDAKPFVWMNFEQDLLARFGPTDYEDFDEALSHIEQKGTVWEYQWEFERLANRVEGWPQKALEDQMNRAKPFFRGEKITLYTKKPIGGRIINPNYQTQSNNTTSQEDFVGGNAEAEGKGLCFSCNERFMPGHRCAIKQLFVFDAENGGEYDSMADKLAMEQTE</sequence>
<dbReference type="EMBL" id="CM047738">
    <property type="protein sequence ID" value="KAJ0046470.1"/>
    <property type="molecule type" value="Genomic_DNA"/>
</dbReference>
<dbReference type="Proteomes" id="UP001163603">
    <property type="component" value="Chromosome 3"/>
</dbReference>
<name>A0ACC0Z5M2_9ROSI</name>
<evidence type="ECO:0000313" key="2">
    <source>
        <dbReference type="Proteomes" id="UP001163603"/>
    </source>
</evidence>